<reference evidence="11" key="1">
    <citation type="journal article" date="2013" name="PLoS Genet.">
        <title>The genome of Spraguea lophii and the basis of host-microsporidian interactions.</title>
        <authorList>
            <person name="Campbell S.E."/>
            <person name="Williams T.A."/>
            <person name="Yousuf A."/>
            <person name="Soanes D.M."/>
            <person name="Paszkiewicz K.H."/>
            <person name="Williams B.A.P."/>
        </authorList>
    </citation>
    <scope>NUCLEOTIDE SEQUENCE [LARGE SCALE GENOMIC DNA]</scope>
    <source>
        <strain evidence="11">42_110</strain>
    </source>
</reference>
<keyword evidence="6 9" id="KW-1133">Transmembrane helix</keyword>
<evidence type="ECO:0000256" key="5">
    <source>
        <dbReference type="ARBA" id="ARBA00022824"/>
    </source>
</evidence>
<organism evidence="10 11">
    <name type="scientific">Spraguea lophii (strain 42_110)</name>
    <name type="common">Microsporidian parasite</name>
    <dbReference type="NCBI Taxonomy" id="1358809"/>
    <lineage>
        <taxon>Eukaryota</taxon>
        <taxon>Fungi</taxon>
        <taxon>Fungi incertae sedis</taxon>
        <taxon>Microsporidia</taxon>
        <taxon>Spragueidae</taxon>
        <taxon>Spraguea</taxon>
    </lineage>
</organism>
<dbReference type="STRING" id="1358809.S7XJF9"/>
<keyword evidence="4 9" id="KW-0812">Transmembrane</keyword>
<dbReference type="GO" id="GO:0006465">
    <property type="term" value="P:signal peptide processing"/>
    <property type="evidence" value="ECO:0007669"/>
    <property type="project" value="InterPro"/>
</dbReference>
<dbReference type="EMBL" id="ATCN01000381">
    <property type="protein sequence ID" value="EPR79159.1"/>
    <property type="molecule type" value="Genomic_DNA"/>
</dbReference>
<evidence type="ECO:0000256" key="4">
    <source>
        <dbReference type="ARBA" id="ARBA00022692"/>
    </source>
</evidence>
<dbReference type="OrthoDB" id="263893at2759"/>
<evidence type="ECO:0000256" key="9">
    <source>
        <dbReference type="SAM" id="Phobius"/>
    </source>
</evidence>
<evidence type="ECO:0000256" key="8">
    <source>
        <dbReference type="ARBA" id="ARBA00045204"/>
    </source>
</evidence>
<name>S7XJF9_SPRLO</name>
<accession>S7XJF9</accession>
<dbReference type="Proteomes" id="UP000014978">
    <property type="component" value="Unassembled WGS sequence"/>
</dbReference>
<dbReference type="VEuPathDB" id="MicrosporidiaDB:SLOPH_1353"/>
<evidence type="ECO:0000313" key="11">
    <source>
        <dbReference type="Proteomes" id="UP000014978"/>
    </source>
</evidence>
<comment type="subcellular location">
    <subcellularLocation>
        <location evidence="1">Endoplasmic reticulum membrane</location>
        <topology evidence="1">Multi-pass membrane protein</topology>
    </subcellularLocation>
</comment>
<dbReference type="InParanoid" id="S7XJF9"/>
<comment type="similarity">
    <text evidence="2">Belongs to the SPCS1 family.</text>
</comment>
<dbReference type="InterPro" id="IPR009542">
    <property type="entry name" value="Spc1/SPCS1"/>
</dbReference>
<keyword evidence="7 9" id="KW-0472">Membrane</keyword>
<feature type="transmembrane region" description="Helical" evidence="9">
    <location>
        <begin position="49"/>
        <end position="67"/>
    </location>
</feature>
<dbReference type="HOGENOM" id="CLU_134505_2_1_1"/>
<dbReference type="OMA" id="YYGQDLA"/>
<gene>
    <name evidence="10" type="ORF">SLOPH_1353</name>
</gene>
<keyword evidence="11" id="KW-1185">Reference proteome</keyword>
<evidence type="ECO:0000256" key="6">
    <source>
        <dbReference type="ARBA" id="ARBA00022989"/>
    </source>
</evidence>
<dbReference type="PANTHER" id="PTHR13202:SF0">
    <property type="entry name" value="SIGNAL PEPTIDASE COMPLEX SUBUNIT 1"/>
    <property type="match status" value="1"/>
</dbReference>
<evidence type="ECO:0000256" key="2">
    <source>
        <dbReference type="ARBA" id="ARBA00005245"/>
    </source>
</evidence>
<dbReference type="FunCoup" id="S7XJF9">
    <property type="interactions" value="18"/>
</dbReference>
<dbReference type="GO" id="GO:0045047">
    <property type="term" value="P:protein targeting to ER"/>
    <property type="evidence" value="ECO:0007669"/>
    <property type="project" value="TreeGrafter"/>
</dbReference>
<dbReference type="Pfam" id="PF06645">
    <property type="entry name" value="SPC12"/>
    <property type="match status" value="1"/>
</dbReference>
<evidence type="ECO:0000256" key="7">
    <source>
        <dbReference type="ARBA" id="ARBA00023136"/>
    </source>
</evidence>
<protein>
    <recommendedName>
        <fullName evidence="3">Signal peptidase complex subunit 1</fullName>
    </recommendedName>
</protein>
<dbReference type="PANTHER" id="PTHR13202">
    <property type="entry name" value="MICROSOMAL SIGNAL PEPTIDASE 12 KDA SUBUNIT"/>
    <property type="match status" value="1"/>
</dbReference>
<evidence type="ECO:0000313" key="10">
    <source>
        <dbReference type="EMBL" id="EPR79159.1"/>
    </source>
</evidence>
<evidence type="ECO:0000256" key="3">
    <source>
        <dbReference type="ARBA" id="ARBA00017059"/>
    </source>
</evidence>
<comment type="caution">
    <text evidence="10">The sequence shown here is derived from an EMBL/GenBank/DDBJ whole genome shotgun (WGS) entry which is preliminary data.</text>
</comment>
<feature type="transmembrane region" description="Helical" evidence="9">
    <location>
        <begin position="73"/>
        <end position="94"/>
    </location>
</feature>
<keyword evidence="5" id="KW-0256">Endoplasmic reticulum</keyword>
<evidence type="ECO:0000256" key="1">
    <source>
        <dbReference type="ARBA" id="ARBA00004477"/>
    </source>
</evidence>
<dbReference type="AlphaFoldDB" id="S7XJF9"/>
<proteinExistence type="inferred from homology"/>
<dbReference type="GO" id="GO:0005787">
    <property type="term" value="C:signal peptidase complex"/>
    <property type="evidence" value="ECO:0007669"/>
    <property type="project" value="InterPro"/>
</dbReference>
<comment type="function">
    <text evidence="8">Component of the signal peptidase complex (SPC) which catalyzes the cleavage of N-terminal signal sequences from nascent proteins as they are translocated into the lumen of the endoplasmic reticulum. Dispensable for SPC enzymatic activity.</text>
</comment>
<sequence length="110" mass="12971">MQYFIPITIRIHEGLNLKNKNITPMFSFCKNFIGKIDYKGQKLAKRNTHLIYVIGYFIALLFGFVMSNLYYTLIFSILTNIVAFVVVCPSWSFYNRNPIKFKEAKKEKNE</sequence>